<evidence type="ECO:0000313" key="1">
    <source>
        <dbReference type="EMBL" id="SEB06698.1"/>
    </source>
</evidence>
<keyword evidence="2" id="KW-1185">Reference proteome</keyword>
<name>A0A1H4GCR2_9BACT</name>
<sequence length="85" mass="9535">MLQQNVKMECTAGRHFFREFVNYRERLGLPVAGKEGAEAEAHFGWFKYFASMNCAASSELTRQALGWETREAGLLEDLVAGGYLA</sequence>
<reference evidence="2" key="1">
    <citation type="submission" date="2016-10" db="EMBL/GenBank/DDBJ databases">
        <authorList>
            <person name="Varghese N."/>
            <person name="Submissions S."/>
        </authorList>
    </citation>
    <scope>NUCLEOTIDE SEQUENCE [LARGE SCALE GENOMIC DNA]</scope>
    <source>
        <strain evidence="2">DSM 23920</strain>
    </source>
</reference>
<dbReference type="Proteomes" id="UP000199656">
    <property type="component" value="Unassembled WGS sequence"/>
</dbReference>
<proteinExistence type="predicted"/>
<protein>
    <submittedName>
        <fullName evidence="1">Uncharacterized protein</fullName>
    </submittedName>
</protein>
<dbReference type="EMBL" id="FNRL01000035">
    <property type="protein sequence ID" value="SEB06698.1"/>
    <property type="molecule type" value="Genomic_DNA"/>
</dbReference>
<accession>A0A1H4GCR2</accession>
<gene>
    <name evidence="1" type="ORF">SAMN05660909_05126</name>
</gene>
<dbReference type="STRING" id="408074.SAMN05660909_05126"/>
<evidence type="ECO:0000313" key="2">
    <source>
        <dbReference type="Proteomes" id="UP000199656"/>
    </source>
</evidence>
<organism evidence="1 2">
    <name type="scientific">Chitinophaga terrae</name>
    <name type="common">ex Kim and Jung 2007</name>
    <dbReference type="NCBI Taxonomy" id="408074"/>
    <lineage>
        <taxon>Bacteria</taxon>
        <taxon>Pseudomonadati</taxon>
        <taxon>Bacteroidota</taxon>
        <taxon>Chitinophagia</taxon>
        <taxon>Chitinophagales</taxon>
        <taxon>Chitinophagaceae</taxon>
        <taxon>Chitinophaga</taxon>
    </lineage>
</organism>
<dbReference type="AlphaFoldDB" id="A0A1H4GCR2"/>